<name>A0A643LYC8_BACTU</name>
<feature type="transmembrane region" description="Helical" evidence="1">
    <location>
        <begin position="6"/>
        <end position="32"/>
    </location>
</feature>
<reference evidence="2" key="1">
    <citation type="submission" date="2019-07" db="EMBL/GenBank/DDBJ databases">
        <title>Draft genome sequence of Bacillus thuringiensis strain PT02.</title>
        <authorList>
            <person name="Nguyen H."/>
            <person name="Nguyen L.N."/>
            <person name="Nguyen H.T.T."/>
            <person name="Nguyen D.V."/>
            <person name="Le H.T.T."/>
        </authorList>
    </citation>
    <scope>NUCLEOTIDE SEQUENCE</scope>
    <source>
        <strain evidence="2">PT02</strain>
        <plasmid evidence="2">unnamed2</plasmid>
    </source>
</reference>
<protein>
    <submittedName>
        <fullName evidence="2">Uncharacterized protein</fullName>
    </submittedName>
</protein>
<evidence type="ECO:0000313" key="2">
    <source>
        <dbReference type="EMBL" id="KAB1347247.1"/>
    </source>
</evidence>
<dbReference type="EMBL" id="VLPO01000087">
    <property type="protein sequence ID" value="KAB1347247.1"/>
    <property type="molecule type" value="Genomic_DNA"/>
</dbReference>
<dbReference type="KEGG" id="bthy:AQ980_31055"/>
<accession>A0A643LYC8</accession>
<sequence length="61" mass="7151">MNSFLLVPIIFMAFVFLFIMLCLLVNVIFLYFEKELPDLLKLALPGMLTCLILLLFLHFIK</sequence>
<gene>
    <name evidence="2" type="ORF">FPG91_28170</name>
</gene>
<organism evidence="2">
    <name type="scientific">Bacillus thuringiensis</name>
    <dbReference type="NCBI Taxonomy" id="1428"/>
    <lineage>
        <taxon>Bacteria</taxon>
        <taxon>Bacillati</taxon>
        <taxon>Bacillota</taxon>
        <taxon>Bacilli</taxon>
        <taxon>Bacillales</taxon>
        <taxon>Bacillaceae</taxon>
        <taxon>Bacillus</taxon>
        <taxon>Bacillus cereus group</taxon>
    </lineage>
</organism>
<proteinExistence type="predicted"/>
<evidence type="ECO:0000256" key="1">
    <source>
        <dbReference type="SAM" id="Phobius"/>
    </source>
</evidence>
<keyword evidence="1" id="KW-0472">Membrane</keyword>
<geneLocation type="plasmid" evidence="2">
    <name>unnamed2</name>
</geneLocation>
<keyword evidence="1" id="KW-1133">Transmembrane helix</keyword>
<keyword evidence="1" id="KW-0812">Transmembrane</keyword>
<keyword evidence="2" id="KW-0614">Plasmid</keyword>
<feature type="transmembrane region" description="Helical" evidence="1">
    <location>
        <begin position="39"/>
        <end position="60"/>
    </location>
</feature>
<comment type="caution">
    <text evidence="2">The sequence shown here is derived from an EMBL/GenBank/DDBJ whole genome shotgun (WGS) entry which is preliminary data.</text>
</comment>
<dbReference type="AlphaFoldDB" id="A0A643LYC8"/>